<evidence type="ECO:0000313" key="4">
    <source>
        <dbReference type="Proteomes" id="UP000242520"/>
    </source>
</evidence>
<dbReference type="InterPro" id="IPR011051">
    <property type="entry name" value="RmlC_Cupin_sf"/>
</dbReference>
<dbReference type="InterPro" id="IPR013096">
    <property type="entry name" value="Cupin_2"/>
</dbReference>
<dbReference type="InterPro" id="IPR014710">
    <property type="entry name" value="RmlC-like_jellyroll"/>
</dbReference>
<dbReference type="SUPFAM" id="SSF47413">
    <property type="entry name" value="lambda repressor-like DNA-binding domains"/>
    <property type="match status" value="1"/>
</dbReference>
<dbReference type="Pfam" id="PF01381">
    <property type="entry name" value="HTH_3"/>
    <property type="match status" value="1"/>
</dbReference>
<dbReference type="STRING" id="1123350.SAMN02744040_00559"/>
<dbReference type="Proteomes" id="UP000242520">
    <property type="component" value="Unassembled WGS sequence"/>
</dbReference>
<sequence>MELGEKIKYFRKKKGLTIKELSELTNLSIGFISNLERNLNSPSVSNLQLICEVLGINLMEILQSTSEKDFIIRKNERKEIFTTEDKKIKFEMLTNGNKELNGISISIEGNSKYSDISWGHNYDELGIVVKGSLEIQINNETYLLKEGDSIYVSKFTPHRYRNPSNEINITYWFSVKE</sequence>
<dbReference type="PROSITE" id="PS50943">
    <property type="entry name" value="HTH_CROC1"/>
    <property type="match status" value="1"/>
</dbReference>
<proteinExistence type="predicted"/>
<dbReference type="Pfam" id="PF07883">
    <property type="entry name" value="Cupin_2"/>
    <property type="match status" value="1"/>
</dbReference>
<gene>
    <name evidence="3" type="ORF">SAMN02744040_00559</name>
</gene>
<dbReference type="GO" id="GO:0003700">
    <property type="term" value="F:DNA-binding transcription factor activity"/>
    <property type="evidence" value="ECO:0007669"/>
    <property type="project" value="TreeGrafter"/>
</dbReference>
<name>A0A1M5PL02_9FIRM</name>
<evidence type="ECO:0000256" key="1">
    <source>
        <dbReference type="ARBA" id="ARBA00023125"/>
    </source>
</evidence>
<keyword evidence="1" id="KW-0238">DNA-binding</keyword>
<evidence type="ECO:0000313" key="3">
    <source>
        <dbReference type="EMBL" id="SHH02438.1"/>
    </source>
</evidence>
<dbReference type="EMBL" id="FQXH01000006">
    <property type="protein sequence ID" value="SHH02438.1"/>
    <property type="molecule type" value="Genomic_DNA"/>
</dbReference>
<dbReference type="Gene3D" id="2.60.120.10">
    <property type="entry name" value="Jelly Rolls"/>
    <property type="match status" value="1"/>
</dbReference>
<dbReference type="SUPFAM" id="SSF51182">
    <property type="entry name" value="RmlC-like cupins"/>
    <property type="match status" value="1"/>
</dbReference>
<dbReference type="GO" id="GO:0003677">
    <property type="term" value="F:DNA binding"/>
    <property type="evidence" value="ECO:0007669"/>
    <property type="project" value="UniProtKB-KW"/>
</dbReference>
<protein>
    <submittedName>
        <fullName evidence="3">Transcriptional regulator, XRE family with cupin sensor</fullName>
    </submittedName>
</protein>
<dbReference type="PANTHER" id="PTHR46797:SF2">
    <property type="entry name" value="TRANSCRIPTIONAL REGULATOR"/>
    <property type="match status" value="1"/>
</dbReference>
<keyword evidence="4" id="KW-1185">Reference proteome</keyword>
<organism evidence="3 4">
    <name type="scientific">Tepidibacter thalassicus DSM 15285</name>
    <dbReference type="NCBI Taxonomy" id="1123350"/>
    <lineage>
        <taxon>Bacteria</taxon>
        <taxon>Bacillati</taxon>
        <taxon>Bacillota</taxon>
        <taxon>Clostridia</taxon>
        <taxon>Peptostreptococcales</taxon>
        <taxon>Peptostreptococcaceae</taxon>
        <taxon>Tepidibacter</taxon>
    </lineage>
</organism>
<dbReference type="CDD" id="cd02209">
    <property type="entry name" value="cupin_XRE_C"/>
    <property type="match status" value="1"/>
</dbReference>
<feature type="domain" description="HTH cro/C1-type" evidence="2">
    <location>
        <begin position="7"/>
        <end position="61"/>
    </location>
</feature>
<dbReference type="InterPro" id="IPR010982">
    <property type="entry name" value="Lambda_DNA-bd_dom_sf"/>
</dbReference>
<dbReference type="RefSeq" id="WP_072723364.1">
    <property type="nucleotide sequence ID" value="NZ_FQXH01000006.1"/>
</dbReference>
<evidence type="ECO:0000259" key="2">
    <source>
        <dbReference type="PROSITE" id="PS50943"/>
    </source>
</evidence>
<dbReference type="AlphaFoldDB" id="A0A1M5PL02"/>
<dbReference type="CDD" id="cd00093">
    <property type="entry name" value="HTH_XRE"/>
    <property type="match status" value="1"/>
</dbReference>
<dbReference type="SMART" id="SM00530">
    <property type="entry name" value="HTH_XRE"/>
    <property type="match status" value="1"/>
</dbReference>
<dbReference type="InterPro" id="IPR001387">
    <property type="entry name" value="Cro/C1-type_HTH"/>
</dbReference>
<dbReference type="Gene3D" id="1.10.260.40">
    <property type="entry name" value="lambda repressor-like DNA-binding domains"/>
    <property type="match status" value="1"/>
</dbReference>
<accession>A0A1M5PL02</accession>
<dbReference type="OrthoDB" id="9814553at2"/>
<reference evidence="4" key="1">
    <citation type="submission" date="2016-11" db="EMBL/GenBank/DDBJ databases">
        <authorList>
            <person name="Varghese N."/>
            <person name="Submissions S."/>
        </authorList>
    </citation>
    <scope>NUCLEOTIDE SEQUENCE [LARGE SCALE GENOMIC DNA]</scope>
    <source>
        <strain evidence="4">DSM 15285</strain>
    </source>
</reference>
<dbReference type="GO" id="GO:0005829">
    <property type="term" value="C:cytosol"/>
    <property type="evidence" value="ECO:0007669"/>
    <property type="project" value="TreeGrafter"/>
</dbReference>
<dbReference type="InterPro" id="IPR050807">
    <property type="entry name" value="TransReg_Diox_bact_type"/>
</dbReference>
<dbReference type="PANTHER" id="PTHR46797">
    <property type="entry name" value="HTH-TYPE TRANSCRIPTIONAL REGULATOR"/>
    <property type="match status" value="1"/>
</dbReference>